<dbReference type="STRING" id="569857.TP70_02460"/>
<gene>
    <name evidence="2" type="ORF">NCTC13832_01541</name>
    <name evidence="1" type="ORF">TP70_02460</name>
</gene>
<keyword evidence="3" id="KW-1185">Reference proteome</keyword>
<reference evidence="1 3" key="1">
    <citation type="submission" date="2015-01" db="EMBL/GenBank/DDBJ databases">
        <authorList>
            <person name="Guo J."/>
        </authorList>
    </citation>
    <scope>NUCLEOTIDE SEQUENCE [LARGE SCALE GENOMIC DNA]</scope>
    <source>
        <strain evidence="1 3">DSM 22147</strain>
    </source>
</reference>
<evidence type="ECO:0000313" key="3">
    <source>
        <dbReference type="Proteomes" id="UP000032366"/>
    </source>
</evidence>
<dbReference type="EMBL" id="JXWY01000014">
    <property type="protein sequence ID" value="KIX91404.1"/>
    <property type="molecule type" value="Genomic_DNA"/>
</dbReference>
<protein>
    <submittedName>
        <fullName evidence="2">Gas vesicle protein-protein</fullName>
    </submittedName>
</protein>
<accession>A0A0D6XRI2</accession>
<dbReference type="OrthoDB" id="2411228at2"/>
<reference evidence="2 4" key="2">
    <citation type="submission" date="2018-06" db="EMBL/GenBank/DDBJ databases">
        <authorList>
            <consortium name="Pathogen Informatics"/>
            <person name="Doyle S."/>
        </authorList>
    </citation>
    <scope>NUCLEOTIDE SEQUENCE [LARGE SCALE GENOMIC DNA]</scope>
    <source>
        <strain evidence="2 4">NCTC13832</strain>
    </source>
</reference>
<evidence type="ECO:0000313" key="1">
    <source>
        <dbReference type="EMBL" id="KIX91404.1"/>
    </source>
</evidence>
<dbReference type="Proteomes" id="UP000254100">
    <property type="component" value="Unassembled WGS sequence"/>
</dbReference>
<evidence type="ECO:0000313" key="2">
    <source>
        <dbReference type="EMBL" id="SUM57840.1"/>
    </source>
</evidence>
<sequence length="118" mass="12959">MKAAKITLGLAAGIATGVSLVLMERQKDTVRSNNLTENAPAEISGELDTMKSQLDDIKNHAVTIKQDGTEFARSIGGDLKTTIGEFKADITPNIQRLQRYIENIQNRGEEITNFPTKK</sequence>
<dbReference type="EMBL" id="UHDT01000001">
    <property type="protein sequence ID" value="SUM57840.1"/>
    <property type="molecule type" value="Genomic_DNA"/>
</dbReference>
<name>A0A0D6XRI2_9STAP</name>
<organism evidence="2 4">
    <name type="scientific">Staphylococcus microti</name>
    <dbReference type="NCBI Taxonomy" id="569857"/>
    <lineage>
        <taxon>Bacteria</taxon>
        <taxon>Bacillati</taxon>
        <taxon>Bacillota</taxon>
        <taxon>Bacilli</taxon>
        <taxon>Bacillales</taxon>
        <taxon>Staphylococcaceae</taxon>
        <taxon>Staphylococcus</taxon>
    </lineage>
</organism>
<proteinExistence type="predicted"/>
<dbReference type="RefSeq" id="WP_044359084.1">
    <property type="nucleotide sequence ID" value="NZ_JXWY01000014.1"/>
</dbReference>
<evidence type="ECO:0000313" key="4">
    <source>
        <dbReference type="Proteomes" id="UP000254100"/>
    </source>
</evidence>
<dbReference type="AlphaFoldDB" id="A0A0D6XRI2"/>
<dbReference type="Proteomes" id="UP000032366">
    <property type="component" value="Unassembled WGS sequence"/>
</dbReference>